<feature type="transmembrane region" description="Helical" evidence="2">
    <location>
        <begin position="135"/>
        <end position="158"/>
    </location>
</feature>
<proteinExistence type="predicted"/>
<feature type="region of interest" description="Disordered" evidence="1">
    <location>
        <begin position="200"/>
        <end position="221"/>
    </location>
</feature>
<dbReference type="InterPro" id="IPR055971">
    <property type="entry name" value="DUF7549"/>
</dbReference>
<evidence type="ECO:0000313" key="4">
    <source>
        <dbReference type="Proteomes" id="UP000199076"/>
    </source>
</evidence>
<organism evidence="3 4">
    <name type="scientific">Halorientalis regularis</name>
    <dbReference type="NCBI Taxonomy" id="660518"/>
    <lineage>
        <taxon>Archaea</taxon>
        <taxon>Methanobacteriati</taxon>
        <taxon>Methanobacteriota</taxon>
        <taxon>Stenosarchaea group</taxon>
        <taxon>Halobacteria</taxon>
        <taxon>Halobacteriales</taxon>
        <taxon>Haloarculaceae</taxon>
        <taxon>Halorientalis</taxon>
    </lineage>
</organism>
<feature type="transmembrane region" description="Helical" evidence="2">
    <location>
        <begin position="170"/>
        <end position="191"/>
    </location>
</feature>
<dbReference type="AlphaFoldDB" id="A0A1G7FT58"/>
<sequence>MFPAAWGFLTDAFGRAGMVWVKSEYAEELAVVSAWLSALVPWSISVSIGEIQGGSLIEFHFPFLLLRVLLGIDVPGPNPLIMPPWAAIGYYSDAPGPLPFAVWTVGAAVVGIAVLLSLAMYVFEDRFRTARRDPVRIMGGLLLVAAVLHTVASGLLQFGALPIAGLATDAFPGILLPVGVVFQFAFAYTLLRVERVGDPDVDTPGADAESEPADAGEIGEK</sequence>
<evidence type="ECO:0000256" key="1">
    <source>
        <dbReference type="SAM" id="MobiDB-lite"/>
    </source>
</evidence>
<evidence type="ECO:0000313" key="3">
    <source>
        <dbReference type="EMBL" id="SDE79093.1"/>
    </source>
</evidence>
<evidence type="ECO:0000256" key="2">
    <source>
        <dbReference type="SAM" id="Phobius"/>
    </source>
</evidence>
<dbReference type="EMBL" id="FNBK01000001">
    <property type="protein sequence ID" value="SDE79093.1"/>
    <property type="molecule type" value="Genomic_DNA"/>
</dbReference>
<gene>
    <name evidence="3" type="ORF">SAMN05216218_101338</name>
</gene>
<dbReference type="Pfam" id="PF24417">
    <property type="entry name" value="DUF7549"/>
    <property type="match status" value="1"/>
</dbReference>
<name>A0A1G7FT58_9EURY</name>
<dbReference type="Proteomes" id="UP000199076">
    <property type="component" value="Unassembled WGS sequence"/>
</dbReference>
<keyword evidence="2" id="KW-0472">Membrane</keyword>
<keyword evidence="2" id="KW-1133">Transmembrane helix</keyword>
<keyword evidence="2" id="KW-0812">Transmembrane</keyword>
<protein>
    <submittedName>
        <fullName evidence="3">Uncharacterized protein</fullName>
    </submittedName>
</protein>
<reference evidence="4" key="1">
    <citation type="submission" date="2016-10" db="EMBL/GenBank/DDBJ databases">
        <authorList>
            <person name="Varghese N."/>
            <person name="Submissions S."/>
        </authorList>
    </citation>
    <scope>NUCLEOTIDE SEQUENCE [LARGE SCALE GENOMIC DNA]</scope>
    <source>
        <strain evidence="4">IBRC-M 10760</strain>
    </source>
</reference>
<feature type="transmembrane region" description="Helical" evidence="2">
    <location>
        <begin position="100"/>
        <end position="123"/>
    </location>
</feature>
<keyword evidence="4" id="KW-1185">Reference proteome</keyword>
<accession>A0A1G7FT58</accession>
<dbReference type="STRING" id="660518.SAMN05216218_101338"/>